<comment type="caution">
    <text evidence="7">The sequence shown here is derived from an EMBL/GenBank/DDBJ whole genome shotgun (WGS) entry which is preliminary data.</text>
</comment>
<dbReference type="Pfam" id="PF02492">
    <property type="entry name" value="cobW"/>
    <property type="match status" value="1"/>
</dbReference>
<feature type="domain" description="CobW C-terminal" evidence="6">
    <location>
        <begin position="256"/>
        <end position="371"/>
    </location>
</feature>
<protein>
    <submittedName>
        <fullName evidence="7">Zinc transporter</fullName>
    </submittedName>
</protein>
<dbReference type="InterPro" id="IPR011629">
    <property type="entry name" value="CobW-like_C"/>
</dbReference>
<evidence type="ECO:0000259" key="6">
    <source>
        <dbReference type="SMART" id="SM00833"/>
    </source>
</evidence>
<dbReference type="CDD" id="cd03112">
    <property type="entry name" value="CobW-like"/>
    <property type="match status" value="1"/>
</dbReference>
<dbReference type="InterPro" id="IPR036627">
    <property type="entry name" value="CobW-likC_sf"/>
</dbReference>
<dbReference type="AlphaFoldDB" id="A0A917EPL6"/>
<dbReference type="GO" id="GO:0000166">
    <property type="term" value="F:nucleotide binding"/>
    <property type="evidence" value="ECO:0007669"/>
    <property type="project" value="UniProtKB-KW"/>
</dbReference>
<dbReference type="Gene3D" id="3.30.1220.10">
    <property type="entry name" value="CobW-like, C-terminal domain"/>
    <property type="match status" value="1"/>
</dbReference>
<dbReference type="InterPro" id="IPR003495">
    <property type="entry name" value="CobW/HypB/UreG_nucleotide-bd"/>
</dbReference>
<dbReference type="RefSeq" id="WP_188388426.1">
    <property type="nucleotide sequence ID" value="NZ_BMFK01000001.1"/>
</dbReference>
<dbReference type="PANTHER" id="PTHR43603">
    <property type="entry name" value="COBW DOMAIN-CONTAINING PROTEIN DDB_G0274527"/>
    <property type="match status" value="1"/>
</dbReference>
<proteinExistence type="inferred from homology"/>
<evidence type="ECO:0000313" key="7">
    <source>
        <dbReference type="EMBL" id="GGE71877.1"/>
    </source>
</evidence>
<keyword evidence="1" id="KW-0547">Nucleotide-binding</keyword>
<keyword evidence="2" id="KW-0378">Hydrolase</keyword>
<evidence type="ECO:0000256" key="2">
    <source>
        <dbReference type="ARBA" id="ARBA00022801"/>
    </source>
</evidence>
<name>A0A917EPL6_9BACI</name>
<dbReference type="Gene3D" id="3.40.50.300">
    <property type="entry name" value="P-loop containing nucleotide triphosphate hydrolases"/>
    <property type="match status" value="1"/>
</dbReference>
<dbReference type="Pfam" id="PF07683">
    <property type="entry name" value="CobW_C"/>
    <property type="match status" value="1"/>
</dbReference>
<evidence type="ECO:0000256" key="3">
    <source>
        <dbReference type="ARBA" id="ARBA00023186"/>
    </source>
</evidence>
<comment type="similarity">
    <text evidence="4">Belongs to the SIMIBI class G3E GTPase family. ZNG1 subfamily.</text>
</comment>
<comment type="catalytic activity">
    <reaction evidence="5">
        <text>GTP + H2O = GDP + phosphate + H(+)</text>
        <dbReference type="Rhea" id="RHEA:19669"/>
        <dbReference type="ChEBI" id="CHEBI:15377"/>
        <dbReference type="ChEBI" id="CHEBI:15378"/>
        <dbReference type="ChEBI" id="CHEBI:37565"/>
        <dbReference type="ChEBI" id="CHEBI:43474"/>
        <dbReference type="ChEBI" id="CHEBI:58189"/>
    </reaction>
    <physiologicalReaction direction="left-to-right" evidence="5">
        <dbReference type="Rhea" id="RHEA:19670"/>
    </physiologicalReaction>
</comment>
<reference evidence="7" key="2">
    <citation type="submission" date="2020-09" db="EMBL/GenBank/DDBJ databases">
        <authorList>
            <person name="Sun Q."/>
            <person name="Zhou Y."/>
        </authorList>
    </citation>
    <scope>NUCLEOTIDE SEQUENCE</scope>
    <source>
        <strain evidence="7">CGMCC 1.12698</strain>
    </source>
</reference>
<evidence type="ECO:0000256" key="5">
    <source>
        <dbReference type="ARBA" id="ARBA00049117"/>
    </source>
</evidence>
<accession>A0A917EPL6</accession>
<gene>
    <name evidence="7" type="ORF">GCM10007140_22330</name>
</gene>
<reference evidence="7" key="1">
    <citation type="journal article" date="2014" name="Int. J. Syst. Evol. Microbiol.">
        <title>Complete genome sequence of Corynebacterium casei LMG S-19264T (=DSM 44701T), isolated from a smear-ripened cheese.</title>
        <authorList>
            <consortium name="US DOE Joint Genome Institute (JGI-PGF)"/>
            <person name="Walter F."/>
            <person name="Albersmeier A."/>
            <person name="Kalinowski J."/>
            <person name="Ruckert C."/>
        </authorList>
    </citation>
    <scope>NUCLEOTIDE SEQUENCE</scope>
    <source>
        <strain evidence="7">CGMCC 1.12698</strain>
    </source>
</reference>
<organism evidence="7 8">
    <name type="scientific">Priestia taiwanensis</name>
    <dbReference type="NCBI Taxonomy" id="1347902"/>
    <lineage>
        <taxon>Bacteria</taxon>
        <taxon>Bacillati</taxon>
        <taxon>Bacillota</taxon>
        <taxon>Bacilli</taxon>
        <taxon>Bacillales</taxon>
        <taxon>Bacillaceae</taxon>
        <taxon>Priestia</taxon>
    </lineage>
</organism>
<dbReference type="EMBL" id="BMFK01000001">
    <property type="protein sequence ID" value="GGE71877.1"/>
    <property type="molecule type" value="Genomic_DNA"/>
</dbReference>
<dbReference type="SMART" id="SM00833">
    <property type="entry name" value="CobW_C"/>
    <property type="match status" value="1"/>
</dbReference>
<keyword evidence="3" id="KW-0143">Chaperone</keyword>
<dbReference type="GO" id="GO:0016787">
    <property type="term" value="F:hydrolase activity"/>
    <property type="evidence" value="ECO:0007669"/>
    <property type="project" value="UniProtKB-KW"/>
</dbReference>
<dbReference type="PANTHER" id="PTHR43603:SF3">
    <property type="entry name" value="ZINC CHAPERONE YCIC"/>
    <property type="match status" value="1"/>
</dbReference>
<evidence type="ECO:0000256" key="4">
    <source>
        <dbReference type="ARBA" id="ARBA00034320"/>
    </source>
</evidence>
<dbReference type="InterPro" id="IPR027417">
    <property type="entry name" value="P-loop_NTPase"/>
</dbReference>
<dbReference type="InterPro" id="IPR051927">
    <property type="entry name" value="Zn_Chap_cDPG_Synth"/>
</dbReference>
<dbReference type="SUPFAM" id="SSF52540">
    <property type="entry name" value="P-loop containing nucleoside triphosphate hydrolases"/>
    <property type="match status" value="1"/>
</dbReference>
<evidence type="ECO:0000313" key="8">
    <source>
        <dbReference type="Proteomes" id="UP000605259"/>
    </source>
</evidence>
<sequence length="395" mass="45340">MVNKIPVTVLSGYLGSGKTTLLNYILKNKENKKIAVIVNDMSEVNMDASMIKQGGFSRTDEKLVELQNGCICCTLREDLMIEVEQLVKEGDIDYIVIESTGISEPVPVAQTFSYMDENLKINLTEFCKLDTMVTVVDANRFWHDFASGETLLERKQANDELDTREVVDLLIDQIEFANVLVLNKIDLVENEDVKELKAVLLKLNPEAKIVETVHSQVPLTDVLNTDLFDFDKASQGAGWIKELTEEHTPETEEYGISSFVYRRRRPFHPERWMKWLEEWPVDVIRAKGFFWLATRNNMTGLLSQAGPSITIQGAGEWIASYSEQERKLIIKDEPELLEKWDEEHGDRITELVMIGIDMNRDEIEYSIDKCLLTDEEMQQDWTTFNDPLPVFTISN</sequence>
<dbReference type="Proteomes" id="UP000605259">
    <property type="component" value="Unassembled WGS sequence"/>
</dbReference>
<keyword evidence="8" id="KW-1185">Reference proteome</keyword>
<evidence type="ECO:0000256" key="1">
    <source>
        <dbReference type="ARBA" id="ARBA00022741"/>
    </source>
</evidence>